<keyword evidence="2" id="KW-0238">DNA-binding</keyword>
<dbReference type="Proteomes" id="UP001157126">
    <property type="component" value="Unassembled WGS sequence"/>
</dbReference>
<keyword evidence="3" id="KW-0804">Transcription</keyword>
<comment type="caution">
    <text evidence="6">The sequence shown here is derived from an EMBL/GenBank/DDBJ whole genome shotgun (WGS) entry which is preliminary data.</text>
</comment>
<evidence type="ECO:0000259" key="5">
    <source>
        <dbReference type="PROSITE" id="PS50932"/>
    </source>
</evidence>
<dbReference type="PANTHER" id="PTHR30146">
    <property type="entry name" value="LACI-RELATED TRANSCRIPTIONAL REPRESSOR"/>
    <property type="match status" value="1"/>
</dbReference>
<dbReference type="SUPFAM" id="SSF53822">
    <property type="entry name" value="Periplasmic binding protein-like I"/>
    <property type="match status" value="1"/>
</dbReference>
<evidence type="ECO:0000256" key="4">
    <source>
        <dbReference type="SAM" id="MobiDB-lite"/>
    </source>
</evidence>
<evidence type="ECO:0000313" key="7">
    <source>
        <dbReference type="Proteomes" id="UP001157126"/>
    </source>
</evidence>
<dbReference type="SMART" id="SM00354">
    <property type="entry name" value="HTH_LACI"/>
    <property type="match status" value="1"/>
</dbReference>
<dbReference type="CDD" id="cd06267">
    <property type="entry name" value="PBP1_LacI_sugar_binding-like"/>
    <property type="match status" value="1"/>
</dbReference>
<protein>
    <submittedName>
        <fullName evidence="6">LacI family transcriptional regulator</fullName>
    </submittedName>
</protein>
<reference evidence="7" key="1">
    <citation type="journal article" date="2019" name="Int. J. Syst. Evol. Microbiol.">
        <title>The Global Catalogue of Microorganisms (GCM) 10K type strain sequencing project: providing services to taxonomists for standard genome sequencing and annotation.</title>
        <authorList>
            <consortium name="The Broad Institute Genomics Platform"/>
            <consortium name="The Broad Institute Genome Sequencing Center for Infectious Disease"/>
            <person name="Wu L."/>
            <person name="Ma J."/>
        </authorList>
    </citation>
    <scope>NUCLEOTIDE SEQUENCE [LARGE SCALE GENOMIC DNA]</scope>
    <source>
        <strain evidence="7">NBRC 113072</strain>
    </source>
</reference>
<name>A0ABQ6IX42_9MICO</name>
<keyword evidence="1" id="KW-0805">Transcription regulation</keyword>
<keyword evidence="7" id="KW-1185">Reference proteome</keyword>
<dbReference type="SUPFAM" id="SSF47413">
    <property type="entry name" value="lambda repressor-like DNA-binding domains"/>
    <property type="match status" value="1"/>
</dbReference>
<dbReference type="InterPro" id="IPR046335">
    <property type="entry name" value="LacI/GalR-like_sensor"/>
</dbReference>
<dbReference type="PROSITE" id="PS00356">
    <property type="entry name" value="HTH_LACI_1"/>
    <property type="match status" value="1"/>
</dbReference>
<dbReference type="InterPro" id="IPR028082">
    <property type="entry name" value="Peripla_BP_I"/>
</dbReference>
<dbReference type="PROSITE" id="PS50932">
    <property type="entry name" value="HTH_LACI_2"/>
    <property type="match status" value="1"/>
</dbReference>
<organism evidence="6 7">
    <name type="scientific">Mobilicoccus caccae</name>
    <dbReference type="NCBI Taxonomy" id="1859295"/>
    <lineage>
        <taxon>Bacteria</taxon>
        <taxon>Bacillati</taxon>
        <taxon>Actinomycetota</taxon>
        <taxon>Actinomycetes</taxon>
        <taxon>Micrococcales</taxon>
        <taxon>Dermatophilaceae</taxon>
        <taxon>Mobilicoccus</taxon>
    </lineage>
</organism>
<evidence type="ECO:0000256" key="2">
    <source>
        <dbReference type="ARBA" id="ARBA00023125"/>
    </source>
</evidence>
<dbReference type="Gene3D" id="3.40.50.2300">
    <property type="match status" value="2"/>
</dbReference>
<dbReference type="InterPro" id="IPR010982">
    <property type="entry name" value="Lambda_DNA-bd_dom_sf"/>
</dbReference>
<dbReference type="Gene3D" id="1.10.260.40">
    <property type="entry name" value="lambda repressor-like DNA-binding domains"/>
    <property type="match status" value="1"/>
</dbReference>
<dbReference type="InterPro" id="IPR000843">
    <property type="entry name" value="HTH_LacI"/>
</dbReference>
<feature type="domain" description="HTH lacI-type" evidence="5">
    <location>
        <begin position="10"/>
        <end position="64"/>
    </location>
</feature>
<proteinExistence type="predicted"/>
<sequence>MLRGLVASRVTIVDVARAAGVSTSTASVALRGERGVSEATRERVAETAARLGYRVDHRARLLREHNPRAVGVTFSPAQSFHADVVEALYEAAAPAGVDLVLSAVTTSRGVADAVESLLRDRCSALVLVSPDVEGEVLAGWAASVPVVALASPLAVAGVATVATDERAGMALAVDHLVERGHREIVHLDGGDGVMTAQRAAGFRTAMRAHGLDPRVERGGTTEEAGIAAAERLLTASARPTAVVAYNDMAAIGLLLTLRASGIDVPGDLAVVGYDDTRTAALSTIGLTSVSQDPRALAEVALRRLATRADRDALRSSAVPGTSADPDRASDDATAEVGVVTIQPHLVARQTSGSSR</sequence>
<evidence type="ECO:0000256" key="3">
    <source>
        <dbReference type="ARBA" id="ARBA00023163"/>
    </source>
</evidence>
<dbReference type="Pfam" id="PF00356">
    <property type="entry name" value="LacI"/>
    <property type="match status" value="1"/>
</dbReference>
<feature type="region of interest" description="Disordered" evidence="4">
    <location>
        <begin position="311"/>
        <end position="334"/>
    </location>
</feature>
<evidence type="ECO:0000256" key="1">
    <source>
        <dbReference type="ARBA" id="ARBA00023015"/>
    </source>
</evidence>
<dbReference type="Pfam" id="PF13377">
    <property type="entry name" value="Peripla_BP_3"/>
    <property type="match status" value="1"/>
</dbReference>
<dbReference type="CDD" id="cd01392">
    <property type="entry name" value="HTH_LacI"/>
    <property type="match status" value="1"/>
</dbReference>
<evidence type="ECO:0000313" key="6">
    <source>
        <dbReference type="EMBL" id="GMA41702.1"/>
    </source>
</evidence>
<accession>A0ABQ6IX42</accession>
<dbReference type="EMBL" id="BSUO01000001">
    <property type="protein sequence ID" value="GMA41702.1"/>
    <property type="molecule type" value="Genomic_DNA"/>
</dbReference>
<gene>
    <name evidence="6" type="primary">lacI_2</name>
    <name evidence="6" type="ORF">GCM10025883_37470</name>
</gene>
<dbReference type="PANTHER" id="PTHR30146:SF153">
    <property type="entry name" value="LACTOSE OPERON REPRESSOR"/>
    <property type="match status" value="1"/>
</dbReference>